<evidence type="ECO:0000256" key="1">
    <source>
        <dbReference type="SAM" id="MobiDB-lite"/>
    </source>
</evidence>
<accession>A0AAD7GTL7</accession>
<feature type="compositionally biased region" description="Gly residues" evidence="1">
    <location>
        <begin position="1"/>
        <end position="10"/>
    </location>
</feature>
<evidence type="ECO:0000313" key="3">
    <source>
        <dbReference type="Proteomes" id="UP001221757"/>
    </source>
</evidence>
<sequence length="233" mass="25619">MGWDGSGGNEGDNAEQEDRLKKAESHQSLDPMFTLTINNSSCVPQQAIHEWTLHRTQRRRTVQGANTSLLRPRYTTTKHIPSPHGLRYRHMCASGAHSRRLQHMTTLQINGLAPGYQKAAGASSGKEELILVACSFSAEGAQFRRQQAHIESQRDHGNENPDPSSGGLHPSIMGLQELRTSCRGSLGSDRGLFIRNLTASSSAGVMRRQISPIIQEEWAIDLDGTRTPESDAV</sequence>
<keyword evidence="3" id="KW-1185">Reference proteome</keyword>
<feature type="region of interest" description="Disordered" evidence="1">
    <location>
        <begin position="1"/>
        <end position="26"/>
    </location>
</feature>
<dbReference type="EMBL" id="JARKIE010000009">
    <property type="protein sequence ID" value="KAJ7705005.1"/>
    <property type="molecule type" value="Genomic_DNA"/>
</dbReference>
<proteinExistence type="predicted"/>
<feature type="region of interest" description="Disordered" evidence="1">
    <location>
        <begin position="146"/>
        <end position="172"/>
    </location>
</feature>
<feature type="non-terminal residue" evidence="2">
    <location>
        <position position="233"/>
    </location>
</feature>
<name>A0AAD7GTL7_MYCRO</name>
<organism evidence="2 3">
    <name type="scientific">Mycena rosella</name>
    <name type="common">Pink bonnet</name>
    <name type="synonym">Agaricus rosellus</name>
    <dbReference type="NCBI Taxonomy" id="1033263"/>
    <lineage>
        <taxon>Eukaryota</taxon>
        <taxon>Fungi</taxon>
        <taxon>Dikarya</taxon>
        <taxon>Basidiomycota</taxon>
        <taxon>Agaricomycotina</taxon>
        <taxon>Agaricomycetes</taxon>
        <taxon>Agaricomycetidae</taxon>
        <taxon>Agaricales</taxon>
        <taxon>Marasmiineae</taxon>
        <taxon>Mycenaceae</taxon>
        <taxon>Mycena</taxon>
    </lineage>
</organism>
<gene>
    <name evidence="2" type="ORF">B0H17DRAFT_1175483</name>
</gene>
<dbReference type="AlphaFoldDB" id="A0AAD7GTL7"/>
<evidence type="ECO:0000313" key="2">
    <source>
        <dbReference type="EMBL" id="KAJ7705005.1"/>
    </source>
</evidence>
<comment type="caution">
    <text evidence="2">The sequence shown here is derived from an EMBL/GenBank/DDBJ whole genome shotgun (WGS) entry which is preliminary data.</text>
</comment>
<feature type="compositionally biased region" description="Basic and acidic residues" evidence="1">
    <location>
        <begin position="16"/>
        <end position="26"/>
    </location>
</feature>
<reference evidence="2" key="1">
    <citation type="submission" date="2023-03" db="EMBL/GenBank/DDBJ databases">
        <title>Massive genome expansion in bonnet fungi (Mycena s.s.) driven by repeated elements and novel gene families across ecological guilds.</title>
        <authorList>
            <consortium name="Lawrence Berkeley National Laboratory"/>
            <person name="Harder C.B."/>
            <person name="Miyauchi S."/>
            <person name="Viragh M."/>
            <person name="Kuo A."/>
            <person name="Thoen E."/>
            <person name="Andreopoulos B."/>
            <person name="Lu D."/>
            <person name="Skrede I."/>
            <person name="Drula E."/>
            <person name="Henrissat B."/>
            <person name="Morin E."/>
            <person name="Kohler A."/>
            <person name="Barry K."/>
            <person name="LaButti K."/>
            <person name="Morin E."/>
            <person name="Salamov A."/>
            <person name="Lipzen A."/>
            <person name="Mereny Z."/>
            <person name="Hegedus B."/>
            <person name="Baldrian P."/>
            <person name="Stursova M."/>
            <person name="Weitz H."/>
            <person name="Taylor A."/>
            <person name="Grigoriev I.V."/>
            <person name="Nagy L.G."/>
            <person name="Martin F."/>
            <person name="Kauserud H."/>
        </authorList>
    </citation>
    <scope>NUCLEOTIDE SEQUENCE</scope>
    <source>
        <strain evidence="2">CBHHK067</strain>
    </source>
</reference>
<dbReference type="Proteomes" id="UP001221757">
    <property type="component" value="Unassembled WGS sequence"/>
</dbReference>
<protein>
    <submittedName>
        <fullName evidence="2">Uncharacterized protein</fullName>
    </submittedName>
</protein>